<feature type="domain" description="Organic solvent tolerance-like N-terminal" evidence="3">
    <location>
        <begin position="27"/>
        <end position="134"/>
    </location>
</feature>
<dbReference type="OrthoDB" id="7949385at2"/>
<dbReference type="InterPro" id="IPR052037">
    <property type="entry name" value="LPS_export_LptA"/>
</dbReference>
<name>A0A0F5FG78_9HYPH</name>
<accession>A0A0F5FG78</accession>
<dbReference type="PATRIC" id="fig|429727.3.peg.3057"/>
<dbReference type="AlphaFoldDB" id="A0A0F5FG78"/>
<evidence type="ECO:0000313" key="4">
    <source>
        <dbReference type="EMBL" id="KKB07909.1"/>
    </source>
</evidence>
<keyword evidence="1 2" id="KW-0732">Signal</keyword>
<feature type="signal peptide" evidence="2">
    <location>
        <begin position="1"/>
        <end position="22"/>
    </location>
</feature>
<dbReference type="Proteomes" id="UP000033649">
    <property type="component" value="Unassembled WGS sequence"/>
</dbReference>
<evidence type="ECO:0000256" key="1">
    <source>
        <dbReference type="ARBA" id="ARBA00022729"/>
    </source>
</evidence>
<evidence type="ECO:0000313" key="5">
    <source>
        <dbReference type="Proteomes" id="UP000033649"/>
    </source>
</evidence>
<dbReference type="Pfam" id="PF03968">
    <property type="entry name" value="LptD_N"/>
    <property type="match status" value="1"/>
</dbReference>
<proteinExistence type="predicted"/>
<evidence type="ECO:0000259" key="3">
    <source>
        <dbReference type="Pfam" id="PF03968"/>
    </source>
</evidence>
<dbReference type="GO" id="GO:0030288">
    <property type="term" value="C:outer membrane-bounded periplasmic space"/>
    <property type="evidence" value="ECO:0007669"/>
    <property type="project" value="TreeGrafter"/>
</dbReference>
<dbReference type="Gene3D" id="2.60.450.10">
    <property type="entry name" value="Lipopolysaccharide (LPS) transport protein A like domain"/>
    <property type="match status" value="1"/>
</dbReference>
<feature type="chain" id="PRO_5002486804" description="Organic solvent tolerance-like N-terminal domain-containing protein" evidence="2">
    <location>
        <begin position="23"/>
        <end position="153"/>
    </location>
</feature>
<dbReference type="GO" id="GO:0015920">
    <property type="term" value="P:lipopolysaccharide transport"/>
    <property type="evidence" value="ECO:0007669"/>
    <property type="project" value="TreeGrafter"/>
</dbReference>
<gene>
    <name evidence="4" type="ORF">VE26_14925</name>
</gene>
<dbReference type="InterPro" id="IPR005653">
    <property type="entry name" value="OstA-like_N"/>
</dbReference>
<evidence type="ECO:0000256" key="2">
    <source>
        <dbReference type="SAM" id="SignalP"/>
    </source>
</evidence>
<dbReference type="PANTHER" id="PTHR36504:SF1">
    <property type="entry name" value="LIPOPOLYSACCHARIDE EXPORT SYSTEM PROTEIN LPTA"/>
    <property type="match status" value="1"/>
</dbReference>
<comment type="caution">
    <text evidence="4">The sequence shown here is derived from an EMBL/GenBank/DDBJ whole genome shotgun (WGS) entry which is preliminary data.</text>
</comment>
<dbReference type="GO" id="GO:0009279">
    <property type="term" value="C:cell outer membrane"/>
    <property type="evidence" value="ECO:0007669"/>
    <property type="project" value="TreeGrafter"/>
</dbReference>
<dbReference type="PANTHER" id="PTHR36504">
    <property type="entry name" value="LIPOPOLYSACCHARIDE EXPORT SYSTEM PROTEIN LPTA"/>
    <property type="match status" value="1"/>
</dbReference>
<dbReference type="RefSeq" id="WP_046105939.1">
    <property type="nucleotide sequence ID" value="NZ_JZEY01000061.1"/>
</dbReference>
<reference evidence="4 5" key="1">
    <citation type="submission" date="2015-03" db="EMBL/GenBank/DDBJ databases">
        <authorList>
            <person name="Hassan Y."/>
            <person name="Lepp D."/>
            <person name="Li X.-Z."/>
            <person name="Zhou T."/>
        </authorList>
    </citation>
    <scope>NUCLEOTIDE SEQUENCE [LARGE SCALE GENOMIC DNA]</scope>
    <source>
        <strain evidence="4 5">IPL18</strain>
    </source>
</reference>
<sequence length="153" mass="16075">MRLTRTILAFALLAAVAPIALAQSQVEITSDVFVMNEAARQAEFEGNVMVVHPNVTVWAPKVVATYGEGGTTDIRTFEASGGNVRLKTADQDATGERAVFTPGDQLLRLTGNVKVTNASGTVDASELVVNLETNVSTFTSTGGGRVTGIFTSQ</sequence>
<keyword evidence="5" id="KW-1185">Reference proteome</keyword>
<dbReference type="STRING" id="429727.VE26_14925"/>
<dbReference type="GO" id="GO:0017089">
    <property type="term" value="F:glycolipid transfer activity"/>
    <property type="evidence" value="ECO:0007669"/>
    <property type="project" value="TreeGrafter"/>
</dbReference>
<organism evidence="4 5">
    <name type="scientific">Devosia chinhatensis</name>
    <dbReference type="NCBI Taxonomy" id="429727"/>
    <lineage>
        <taxon>Bacteria</taxon>
        <taxon>Pseudomonadati</taxon>
        <taxon>Pseudomonadota</taxon>
        <taxon>Alphaproteobacteria</taxon>
        <taxon>Hyphomicrobiales</taxon>
        <taxon>Devosiaceae</taxon>
        <taxon>Devosia</taxon>
    </lineage>
</organism>
<dbReference type="EMBL" id="JZEY01000061">
    <property type="protein sequence ID" value="KKB07909.1"/>
    <property type="molecule type" value="Genomic_DNA"/>
</dbReference>
<protein>
    <recommendedName>
        <fullName evidence="3">Organic solvent tolerance-like N-terminal domain-containing protein</fullName>
    </recommendedName>
</protein>